<dbReference type="AlphaFoldDB" id="A0A1E1K0Y0"/>
<name>A0A1E1K0Y0_9HELO</name>
<protein>
    <submittedName>
        <fullName evidence="8">Related to multidrug resistant protein</fullName>
    </submittedName>
</protein>
<proteinExistence type="inferred from homology"/>
<keyword evidence="9" id="KW-1185">Reference proteome</keyword>
<feature type="domain" description="Major facilitator superfamily (MFS) profile" evidence="7">
    <location>
        <begin position="80"/>
        <end position="510"/>
    </location>
</feature>
<dbReference type="PROSITE" id="PS50850">
    <property type="entry name" value="MFS"/>
    <property type="match status" value="1"/>
</dbReference>
<feature type="transmembrane region" description="Helical" evidence="6">
    <location>
        <begin position="78"/>
        <end position="95"/>
    </location>
</feature>
<evidence type="ECO:0000256" key="6">
    <source>
        <dbReference type="SAM" id="Phobius"/>
    </source>
</evidence>
<sequence length="520" mass="56409">MIDSEPKACGSTCVNDFTEKVQDDIKLLDVEQSIKPPNTLATSNFGLTAEHDNAEFIVWWDDPGSPENPINWSALKKWGNICTISMISFIVPLVSSMLAPGVPLAMQEFQTASKTFATFVVSIFVLGFAVGSLILPPLSEIHGRTIIYHVTNILFLGFTIMCSLSQNQAVLLTARFLSGFVGVATITIGSGTIADIMPREKRGKAVSVWSIGTLLGPTVGPVIGGYVAEALGWRWIFWSISIVIGGVTILAFAVLRETYPPVLLERKAAKLRKETGNPGYRSKLASNLTPQEIFRTSIFRPLKLLTCYPIVTILCIYVAVLYGTLYLLFATFSFVFREEYGYSTSATGLVFIAGGIGTFIGLAYVGHFSDKTLQKRAVAGKAITPEDRLPLITTIPGALAFPIGLFMYGWSAEKHVHWIVPQIGTAVTGFGSIIIFISIQTYLIDAFEEYAASVIGANAVLRGTAGALIPLAGLTMYDGLGWGWGNSVLGFAALILAPLPWLLGFYGARIRRLRLVNVKL</sequence>
<dbReference type="GO" id="GO:0022857">
    <property type="term" value="F:transmembrane transporter activity"/>
    <property type="evidence" value="ECO:0007669"/>
    <property type="project" value="InterPro"/>
</dbReference>
<dbReference type="EMBL" id="FJUX01000009">
    <property type="protein sequence ID" value="CZS91766.1"/>
    <property type="molecule type" value="Genomic_DNA"/>
</dbReference>
<dbReference type="Proteomes" id="UP000178912">
    <property type="component" value="Unassembled WGS sequence"/>
</dbReference>
<dbReference type="InterPro" id="IPR011701">
    <property type="entry name" value="MFS"/>
</dbReference>
<evidence type="ECO:0000256" key="1">
    <source>
        <dbReference type="ARBA" id="ARBA00004141"/>
    </source>
</evidence>
<evidence type="ECO:0000256" key="2">
    <source>
        <dbReference type="ARBA" id="ARBA00008335"/>
    </source>
</evidence>
<dbReference type="InterPro" id="IPR020846">
    <property type="entry name" value="MFS_dom"/>
</dbReference>
<comment type="similarity">
    <text evidence="2">Belongs to the major facilitator superfamily.</text>
</comment>
<evidence type="ECO:0000313" key="8">
    <source>
        <dbReference type="EMBL" id="CZS91766.1"/>
    </source>
</evidence>
<evidence type="ECO:0000256" key="5">
    <source>
        <dbReference type="ARBA" id="ARBA00023136"/>
    </source>
</evidence>
<keyword evidence="4 6" id="KW-1133">Transmembrane helix</keyword>
<dbReference type="PANTHER" id="PTHR23502">
    <property type="entry name" value="MAJOR FACILITATOR SUPERFAMILY"/>
    <property type="match status" value="1"/>
</dbReference>
<dbReference type="SUPFAM" id="SSF103473">
    <property type="entry name" value="MFS general substrate transporter"/>
    <property type="match status" value="1"/>
</dbReference>
<feature type="transmembrane region" description="Helical" evidence="6">
    <location>
        <begin position="305"/>
        <end position="329"/>
    </location>
</feature>
<keyword evidence="3 6" id="KW-0812">Transmembrane</keyword>
<evidence type="ECO:0000256" key="4">
    <source>
        <dbReference type="ARBA" id="ARBA00022989"/>
    </source>
</evidence>
<dbReference type="Gene3D" id="1.20.1250.20">
    <property type="entry name" value="MFS general substrate transporter like domains"/>
    <property type="match status" value="1"/>
</dbReference>
<gene>
    <name evidence="8" type="ORF">RAG0_02293</name>
</gene>
<dbReference type="OrthoDB" id="5296287at2759"/>
<feature type="transmembrane region" description="Helical" evidence="6">
    <location>
        <begin position="172"/>
        <end position="194"/>
    </location>
</feature>
<dbReference type="Pfam" id="PF07690">
    <property type="entry name" value="MFS_1"/>
    <property type="match status" value="1"/>
</dbReference>
<feature type="transmembrane region" description="Helical" evidence="6">
    <location>
        <begin position="484"/>
        <end position="506"/>
    </location>
</feature>
<dbReference type="FunFam" id="1.20.1250.20:FF:000011">
    <property type="entry name" value="MFS multidrug transporter, putative"/>
    <property type="match status" value="1"/>
</dbReference>
<feature type="transmembrane region" description="Helical" evidence="6">
    <location>
        <begin position="147"/>
        <end position="166"/>
    </location>
</feature>
<dbReference type="GO" id="GO:0016020">
    <property type="term" value="C:membrane"/>
    <property type="evidence" value="ECO:0007669"/>
    <property type="project" value="UniProtKB-SubCell"/>
</dbReference>
<comment type="subcellular location">
    <subcellularLocation>
        <location evidence="1">Membrane</location>
        <topology evidence="1">Multi-pass membrane protein</topology>
    </subcellularLocation>
</comment>
<reference evidence="9" key="1">
    <citation type="submission" date="2016-03" db="EMBL/GenBank/DDBJ databases">
        <authorList>
            <person name="Guldener U."/>
        </authorList>
    </citation>
    <scope>NUCLEOTIDE SEQUENCE [LARGE SCALE GENOMIC DNA]</scope>
    <source>
        <strain evidence="9">04CH-RAC-A.6.1</strain>
    </source>
</reference>
<dbReference type="PANTHER" id="PTHR23502:SF68">
    <property type="entry name" value="MULTIDRUG TRANSPORTER, PUTATIVE (AFU_ORTHOLOGUE AFUA_3G01120)-RELATED"/>
    <property type="match status" value="1"/>
</dbReference>
<organism evidence="8 9">
    <name type="scientific">Rhynchosporium agropyri</name>
    <dbReference type="NCBI Taxonomy" id="914238"/>
    <lineage>
        <taxon>Eukaryota</taxon>
        <taxon>Fungi</taxon>
        <taxon>Dikarya</taxon>
        <taxon>Ascomycota</taxon>
        <taxon>Pezizomycotina</taxon>
        <taxon>Leotiomycetes</taxon>
        <taxon>Helotiales</taxon>
        <taxon>Ploettnerulaceae</taxon>
        <taxon>Rhynchosporium</taxon>
    </lineage>
</organism>
<feature type="transmembrane region" description="Helical" evidence="6">
    <location>
        <begin position="450"/>
        <end position="472"/>
    </location>
</feature>
<evidence type="ECO:0000256" key="3">
    <source>
        <dbReference type="ARBA" id="ARBA00022692"/>
    </source>
</evidence>
<evidence type="ECO:0000313" key="9">
    <source>
        <dbReference type="Proteomes" id="UP000178912"/>
    </source>
</evidence>
<feature type="transmembrane region" description="Helical" evidence="6">
    <location>
        <begin position="389"/>
        <end position="410"/>
    </location>
</feature>
<feature type="transmembrane region" description="Helical" evidence="6">
    <location>
        <begin position="416"/>
        <end position="438"/>
    </location>
</feature>
<feature type="transmembrane region" description="Helical" evidence="6">
    <location>
        <begin position="349"/>
        <end position="368"/>
    </location>
</feature>
<accession>A0A1E1K0Y0</accession>
<feature type="transmembrane region" description="Helical" evidence="6">
    <location>
        <begin position="233"/>
        <end position="255"/>
    </location>
</feature>
<feature type="transmembrane region" description="Helical" evidence="6">
    <location>
        <begin position="206"/>
        <end position="227"/>
    </location>
</feature>
<dbReference type="InterPro" id="IPR036259">
    <property type="entry name" value="MFS_trans_sf"/>
</dbReference>
<feature type="transmembrane region" description="Helical" evidence="6">
    <location>
        <begin position="115"/>
        <end position="135"/>
    </location>
</feature>
<dbReference type="CDD" id="cd17323">
    <property type="entry name" value="MFS_Tpo1_MDR_like"/>
    <property type="match status" value="1"/>
</dbReference>
<keyword evidence="5 6" id="KW-0472">Membrane</keyword>
<evidence type="ECO:0000259" key="7">
    <source>
        <dbReference type="PROSITE" id="PS50850"/>
    </source>
</evidence>